<dbReference type="AlphaFoldDB" id="W9WQZ2"/>
<dbReference type="EMBL" id="AMGW01000003">
    <property type="protein sequence ID" value="EXJ60794.1"/>
    <property type="molecule type" value="Genomic_DNA"/>
</dbReference>
<dbReference type="VEuPathDB" id="FungiDB:A1O7_04947"/>
<comment type="caution">
    <text evidence="2">The sequence shown here is derived from an EMBL/GenBank/DDBJ whole genome shotgun (WGS) entry which is preliminary data.</text>
</comment>
<dbReference type="Proteomes" id="UP000019473">
    <property type="component" value="Unassembled WGS sequence"/>
</dbReference>
<dbReference type="GeneID" id="19179532"/>
<gene>
    <name evidence="2" type="ORF">A1O7_04947</name>
</gene>
<evidence type="ECO:0000256" key="1">
    <source>
        <dbReference type="SAM" id="MobiDB-lite"/>
    </source>
</evidence>
<keyword evidence="3" id="KW-1185">Reference proteome</keyword>
<dbReference type="RefSeq" id="XP_007757147.1">
    <property type="nucleotide sequence ID" value="XM_007758957.1"/>
</dbReference>
<accession>W9WQZ2</accession>
<organism evidence="2 3">
    <name type="scientific">Cladophialophora yegresii CBS 114405</name>
    <dbReference type="NCBI Taxonomy" id="1182544"/>
    <lineage>
        <taxon>Eukaryota</taxon>
        <taxon>Fungi</taxon>
        <taxon>Dikarya</taxon>
        <taxon>Ascomycota</taxon>
        <taxon>Pezizomycotina</taxon>
        <taxon>Eurotiomycetes</taxon>
        <taxon>Chaetothyriomycetidae</taxon>
        <taxon>Chaetothyriales</taxon>
        <taxon>Herpotrichiellaceae</taxon>
        <taxon>Cladophialophora</taxon>
    </lineage>
</organism>
<proteinExistence type="predicted"/>
<evidence type="ECO:0000313" key="2">
    <source>
        <dbReference type="EMBL" id="EXJ60794.1"/>
    </source>
</evidence>
<name>W9WQZ2_9EURO</name>
<feature type="region of interest" description="Disordered" evidence="1">
    <location>
        <begin position="183"/>
        <end position="206"/>
    </location>
</feature>
<evidence type="ECO:0000313" key="3">
    <source>
        <dbReference type="Proteomes" id="UP000019473"/>
    </source>
</evidence>
<sequence>MLKDKYREQWPACFLGSSDFIYLNASMETVFDDLSAFAYLSTPLPPLPSRLTKSSGVTYTIGRRVRGGHGRAGSSKKVDSRSRINKPTQEIEVKKPKVLGLGTGDWVVARTWARTRQVLRDAKRRISGGPISSMDIAARTALYLFQIAWIFPSDQDKFYFSSTSISIEAGKLGVADPVSAIPPSLPPAHGGNPGWPGNRSQNSMYG</sequence>
<reference evidence="2 3" key="1">
    <citation type="submission" date="2013-03" db="EMBL/GenBank/DDBJ databases">
        <title>The Genome Sequence of Cladophialophora yegresii CBS 114405.</title>
        <authorList>
            <consortium name="The Broad Institute Genomics Platform"/>
            <person name="Cuomo C."/>
            <person name="de Hoog S."/>
            <person name="Gorbushina A."/>
            <person name="Walker B."/>
            <person name="Young S.K."/>
            <person name="Zeng Q."/>
            <person name="Gargeya S."/>
            <person name="Fitzgerald M."/>
            <person name="Haas B."/>
            <person name="Abouelleil A."/>
            <person name="Allen A.W."/>
            <person name="Alvarado L."/>
            <person name="Arachchi H.M."/>
            <person name="Berlin A.M."/>
            <person name="Chapman S.B."/>
            <person name="Gainer-Dewar J."/>
            <person name="Goldberg J."/>
            <person name="Griggs A."/>
            <person name="Gujja S."/>
            <person name="Hansen M."/>
            <person name="Howarth C."/>
            <person name="Imamovic A."/>
            <person name="Ireland A."/>
            <person name="Larimer J."/>
            <person name="McCowan C."/>
            <person name="Murphy C."/>
            <person name="Pearson M."/>
            <person name="Poon T.W."/>
            <person name="Priest M."/>
            <person name="Roberts A."/>
            <person name="Saif S."/>
            <person name="Shea T."/>
            <person name="Sisk P."/>
            <person name="Sykes S."/>
            <person name="Wortman J."/>
            <person name="Nusbaum C."/>
            <person name="Birren B."/>
        </authorList>
    </citation>
    <scope>NUCLEOTIDE SEQUENCE [LARGE SCALE GENOMIC DNA]</scope>
    <source>
        <strain evidence="2 3">CBS 114405</strain>
    </source>
</reference>
<protein>
    <submittedName>
        <fullName evidence="2">Uncharacterized protein</fullName>
    </submittedName>
</protein>
<dbReference type="HOGENOM" id="CLU_1331832_0_0_1"/>